<dbReference type="PANTHER" id="PTHR47797:SF1">
    <property type="entry name" value="CYTOCHROME B561 DOMAIN-CONTAINING PROTEIN-RELATED"/>
    <property type="match status" value="1"/>
</dbReference>
<feature type="transmembrane region" description="Helical" evidence="8">
    <location>
        <begin position="90"/>
        <end position="110"/>
    </location>
</feature>
<name>A0AAN6QKM1_9PEZI</name>
<dbReference type="RefSeq" id="XP_064667225.1">
    <property type="nucleotide sequence ID" value="XM_064815845.1"/>
</dbReference>
<gene>
    <name evidence="11" type="ORF">N656DRAFT_782895</name>
</gene>
<dbReference type="InterPro" id="IPR006593">
    <property type="entry name" value="Cyt_b561/ferric_Rdtase_TM"/>
</dbReference>
<feature type="transmembrane region" description="Helical" evidence="8">
    <location>
        <begin position="197"/>
        <end position="221"/>
    </location>
</feature>
<organism evidence="11 12">
    <name type="scientific">Canariomyces notabilis</name>
    <dbReference type="NCBI Taxonomy" id="2074819"/>
    <lineage>
        <taxon>Eukaryota</taxon>
        <taxon>Fungi</taxon>
        <taxon>Dikarya</taxon>
        <taxon>Ascomycota</taxon>
        <taxon>Pezizomycotina</taxon>
        <taxon>Sordariomycetes</taxon>
        <taxon>Sordariomycetidae</taxon>
        <taxon>Sordariales</taxon>
        <taxon>Chaetomiaceae</taxon>
        <taxon>Canariomyces</taxon>
    </lineage>
</organism>
<evidence type="ECO:0000256" key="7">
    <source>
        <dbReference type="SAM" id="MobiDB-lite"/>
    </source>
</evidence>
<feature type="transmembrane region" description="Helical" evidence="8">
    <location>
        <begin position="117"/>
        <end position="143"/>
    </location>
</feature>
<feature type="chain" id="PRO_5042964480" description="Cytochrome b561 domain-containing protein" evidence="9">
    <location>
        <begin position="17"/>
        <end position="284"/>
    </location>
</feature>
<proteinExistence type="predicted"/>
<keyword evidence="6 8" id="KW-0472">Membrane</keyword>
<evidence type="ECO:0000256" key="2">
    <source>
        <dbReference type="ARBA" id="ARBA00022448"/>
    </source>
</evidence>
<evidence type="ECO:0000259" key="10">
    <source>
        <dbReference type="SMART" id="SM00665"/>
    </source>
</evidence>
<feature type="signal peptide" evidence="9">
    <location>
        <begin position="1"/>
        <end position="16"/>
    </location>
</feature>
<dbReference type="SMART" id="SM00665">
    <property type="entry name" value="B561"/>
    <property type="match status" value="1"/>
</dbReference>
<evidence type="ECO:0000256" key="3">
    <source>
        <dbReference type="ARBA" id="ARBA00022692"/>
    </source>
</evidence>
<feature type="region of interest" description="Disordered" evidence="7">
    <location>
        <begin position="23"/>
        <end position="58"/>
    </location>
</feature>
<dbReference type="Gene3D" id="1.20.120.1770">
    <property type="match status" value="1"/>
</dbReference>
<comment type="caution">
    <text evidence="11">The sequence shown here is derived from an EMBL/GenBank/DDBJ whole genome shotgun (WGS) entry which is preliminary data.</text>
</comment>
<reference evidence="11" key="2">
    <citation type="submission" date="2023-05" db="EMBL/GenBank/DDBJ databases">
        <authorList>
            <consortium name="Lawrence Berkeley National Laboratory"/>
            <person name="Steindorff A."/>
            <person name="Hensen N."/>
            <person name="Bonometti L."/>
            <person name="Westerberg I."/>
            <person name="Brannstrom I.O."/>
            <person name="Guillou S."/>
            <person name="Cros-Aarteil S."/>
            <person name="Calhoun S."/>
            <person name="Haridas S."/>
            <person name="Kuo A."/>
            <person name="Mondo S."/>
            <person name="Pangilinan J."/>
            <person name="Riley R."/>
            <person name="Labutti K."/>
            <person name="Andreopoulos B."/>
            <person name="Lipzen A."/>
            <person name="Chen C."/>
            <person name="Yanf M."/>
            <person name="Daum C."/>
            <person name="Ng V."/>
            <person name="Clum A."/>
            <person name="Ohm R."/>
            <person name="Martin F."/>
            <person name="Silar P."/>
            <person name="Natvig D."/>
            <person name="Lalanne C."/>
            <person name="Gautier V."/>
            <person name="Ament-Velasquez S.L."/>
            <person name="Kruys A."/>
            <person name="Hutchinson M.I."/>
            <person name="Powell A.J."/>
            <person name="Barry K."/>
            <person name="Miller A.N."/>
            <person name="Grigoriev I.V."/>
            <person name="Debuchy R."/>
            <person name="Gladieux P."/>
            <person name="Thoren M.H."/>
            <person name="Johannesson H."/>
        </authorList>
    </citation>
    <scope>NUCLEOTIDE SEQUENCE</scope>
    <source>
        <strain evidence="11">CBS 508.74</strain>
    </source>
</reference>
<evidence type="ECO:0000256" key="4">
    <source>
        <dbReference type="ARBA" id="ARBA00022982"/>
    </source>
</evidence>
<dbReference type="GeneID" id="89939970"/>
<sequence>MLQLAVFAWLALEVSARGGGGSTGGGSFGGSGSSSGSGSGSGSGTGGGTNSDDGSYPGYWPGSGSSGNRFSGSRTGAGFDVESALNYRRIHGILAALAMVLLFPIGSILLRVLPGRIGFWAHALFQAVALCVYIAAAALGIYLVRLVQIPGFGSLLDNSSTNYHPVIGLVLLVMFFIQPVIGVIHHKVYKRLQRRQIWSYLHLANGRVGITLGIINGGLGLHLAGASDYRKRVYAIVAAIMWALWMGVAVWAELRRAWRSRQATKSTGPVVTKFPGGERRDSED</sequence>
<evidence type="ECO:0000256" key="8">
    <source>
        <dbReference type="SAM" id="Phobius"/>
    </source>
</evidence>
<evidence type="ECO:0000313" key="11">
    <source>
        <dbReference type="EMBL" id="KAK4109655.1"/>
    </source>
</evidence>
<keyword evidence="5 8" id="KW-1133">Transmembrane helix</keyword>
<feature type="domain" description="Cytochrome b561" evidence="10">
    <location>
        <begin position="90"/>
        <end position="221"/>
    </location>
</feature>
<keyword evidence="12" id="KW-1185">Reference proteome</keyword>
<feature type="transmembrane region" description="Helical" evidence="8">
    <location>
        <begin position="163"/>
        <end position="185"/>
    </location>
</feature>
<feature type="compositionally biased region" description="Gly residues" evidence="7">
    <location>
        <begin position="23"/>
        <end position="49"/>
    </location>
</feature>
<keyword evidence="9" id="KW-0732">Signal</keyword>
<keyword evidence="2" id="KW-0813">Transport</keyword>
<reference evidence="11" key="1">
    <citation type="journal article" date="2023" name="Mol. Phylogenet. Evol.">
        <title>Genome-scale phylogeny and comparative genomics of the fungal order Sordariales.</title>
        <authorList>
            <person name="Hensen N."/>
            <person name="Bonometti L."/>
            <person name="Westerberg I."/>
            <person name="Brannstrom I.O."/>
            <person name="Guillou S."/>
            <person name="Cros-Aarteil S."/>
            <person name="Calhoun S."/>
            <person name="Haridas S."/>
            <person name="Kuo A."/>
            <person name="Mondo S."/>
            <person name="Pangilinan J."/>
            <person name="Riley R."/>
            <person name="LaButti K."/>
            <person name="Andreopoulos B."/>
            <person name="Lipzen A."/>
            <person name="Chen C."/>
            <person name="Yan M."/>
            <person name="Daum C."/>
            <person name="Ng V."/>
            <person name="Clum A."/>
            <person name="Steindorff A."/>
            <person name="Ohm R.A."/>
            <person name="Martin F."/>
            <person name="Silar P."/>
            <person name="Natvig D.O."/>
            <person name="Lalanne C."/>
            <person name="Gautier V."/>
            <person name="Ament-Velasquez S.L."/>
            <person name="Kruys A."/>
            <person name="Hutchinson M.I."/>
            <person name="Powell A.J."/>
            <person name="Barry K."/>
            <person name="Miller A.N."/>
            <person name="Grigoriev I.V."/>
            <person name="Debuchy R."/>
            <person name="Gladieux P."/>
            <person name="Hiltunen Thoren M."/>
            <person name="Johannesson H."/>
        </authorList>
    </citation>
    <scope>NUCLEOTIDE SEQUENCE</scope>
    <source>
        <strain evidence="11">CBS 508.74</strain>
    </source>
</reference>
<evidence type="ECO:0000313" key="12">
    <source>
        <dbReference type="Proteomes" id="UP001302812"/>
    </source>
</evidence>
<dbReference type="EMBL" id="MU853355">
    <property type="protein sequence ID" value="KAK4109655.1"/>
    <property type="molecule type" value="Genomic_DNA"/>
</dbReference>
<dbReference type="Proteomes" id="UP001302812">
    <property type="component" value="Unassembled WGS sequence"/>
</dbReference>
<evidence type="ECO:0000256" key="1">
    <source>
        <dbReference type="ARBA" id="ARBA00004370"/>
    </source>
</evidence>
<dbReference type="GO" id="GO:0016020">
    <property type="term" value="C:membrane"/>
    <property type="evidence" value="ECO:0007669"/>
    <property type="project" value="UniProtKB-SubCell"/>
</dbReference>
<protein>
    <recommendedName>
        <fullName evidence="10">Cytochrome b561 domain-containing protein</fullName>
    </recommendedName>
</protein>
<dbReference type="CDD" id="cd08760">
    <property type="entry name" value="Cyt_b561_FRRS1_like"/>
    <property type="match status" value="1"/>
</dbReference>
<comment type="subcellular location">
    <subcellularLocation>
        <location evidence="1">Membrane</location>
    </subcellularLocation>
</comment>
<accession>A0AAN6QKM1</accession>
<evidence type="ECO:0000256" key="9">
    <source>
        <dbReference type="SAM" id="SignalP"/>
    </source>
</evidence>
<dbReference type="PANTHER" id="PTHR47797">
    <property type="entry name" value="DEHYDROGENASE, PUTATIVE (AFU_ORTHOLOGUE AFUA_8G05805)-RELATED"/>
    <property type="match status" value="1"/>
</dbReference>
<keyword evidence="3 8" id="KW-0812">Transmembrane</keyword>
<evidence type="ECO:0000256" key="6">
    <source>
        <dbReference type="ARBA" id="ARBA00023136"/>
    </source>
</evidence>
<feature type="transmembrane region" description="Helical" evidence="8">
    <location>
        <begin position="233"/>
        <end position="252"/>
    </location>
</feature>
<evidence type="ECO:0000256" key="5">
    <source>
        <dbReference type="ARBA" id="ARBA00022989"/>
    </source>
</evidence>
<keyword evidence="4" id="KW-0249">Electron transport</keyword>
<dbReference type="AlphaFoldDB" id="A0AAN6QKM1"/>